<dbReference type="PANTHER" id="PTHR47327:SF15">
    <property type="entry name" value="APPLE DOMAIN-CONTAINING PROTEIN"/>
    <property type="match status" value="1"/>
</dbReference>
<evidence type="ECO:0000313" key="4">
    <source>
        <dbReference type="Proteomes" id="UP000024635"/>
    </source>
</evidence>
<protein>
    <recommendedName>
        <fullName evidence="2">Apple domain-containing protein</fullName>
    </recommendedName>
</protein>
<comment type="caution">
    <text evidence="3">The sequence shown here is derived from an EMBL/GenBank/DDBJ whole genome shotgun (WGS) entry which is preliminary data.</text>
</comment>
<evidence type="ECO:0000313" key="3">
    <source>
        <dbReference type="EMBL" id="EYB93958.1"/>
    </source>
</evidence>
<proteinExistence type="predicted"/>
<dbReference type="AlphaFoldDB" id="A0A016STB4"/>
<dbReference type="CDD" id="cd01099">
    <property type="entry name" value="PAN_AP_HGF"/>
    <property type="match status" value="2"/>
</dbReference>
<reference evidence="4" key="1">
    <citation type="journal article" date="2015" name="Nat. Genet.">
        <title>The genome and transcriptome of the zoonotic hookworm Ancylostoma ceylanicum identify infection-specific gene families.</title>
        <authorList>
            <person name="Schwarz E.M."/>
            <person name="Hu Y."/>
            <person name="Antoshechkin I."/>
            <person name="Miller M.M."/>
            <person name="Sternberg P.W."/>
            <person name="Aroian R.V."/>
        </authorList>
    </citation>
    <scope>NUCLEOTIDE SEQUENCE</scope>
    <source>
        <strain evidence="4">HY135</strain>
    </source>
</reference>
<name>A0A016STB4_9BILA</name>
<dbReference type="GO" id="GO:0009653">
    <property type="term" value="P:anatomical structure morphogenesis"/>
    <property type="evidence" value="ECO:0007669"/>
    <property type="project" value="TreeGrafter"/>
</dbReference>
<dbReference type="PROSITE" id="PS50948">
    <property type="entry name" value="PAN"/>
    <property type="match status" value="3"/>
</dbReference>
<accession>A0A016STB4</accession>
<dbReference type="Pfam" id="PF00024">
    <property type="entry name" value="PAN_1"/>
    <property type="match status" value="3"/>
</dbReference>
<organism evidence="3 4">
    <name type="scientific">Ancylostoma ceylanicum</name>
    <dbReference type="NCBI Taxonomy" id="53326"/>
    <lineage>
        <taxon>Eukaryota</taxon>
        <taxon>Metazoa</taxon>
        <taxon>Ecdysozoa</taxon>
        <taxon>Nematoda</taxon>
        <taxon>Chromadorea</taxon>
        <taxon>Rhabditida</taxon>
        <taxon>Rhabditina</taxon>
        <taxon>Rhabditomorpha</taxon>
        <taxon>Strongyloidea</taxon>
        <taxon>Ancylostomatidae</taxon>
        <taxon>Ancylostomatinae</taxon>
        <taxon>Ancylostoma</taxon>
    </lineage>
</organism>
<dbReference type="Gene3D" id="3.50.4.10">
    <property type="entry name" value="Hepatocyte Growth Factor"/>
    <property type="match status" value="2"/>
</dbReference>
<feature type="domain" description="Apple" evidence="2">
    <location>
        <begin position="414"/>
        <end position="492"/>
    </location>
</feature>
<dbReference type="SUPFAM" id="SSF57414">
    <property type="entry name" value="Hairpin loop containing domain-like"/>
    <property type="match status" value="3"/>
</dbReference>
<feature type="domain" description="Apple" evidence="2">
    <location>
        <begin position="314"/>
        <end position="389"/>
    </location>
</feature>
<dbReference type="InterPro" id="IPR052774">
    <property type="entry name" value="Celegans_DevNeuronal_Protein"/>
</dbReference>
<keyword evidence="4" id="KW-1185">Reference proteome</keyword>
<dbReference type="Proteomes" id="UP000024635">
    <property type="component" value="Unassembled WGS sequence"/>
</dbReference>
<evidence type="ECO:0000256" key="1">
    <source>
        <dbReference type="SAM" id="SignalP"/>
    </source>
</evidence>
<dbReference type="STRING" id="53326.A0A016STB4"/>
<dbReference type="SMART" id="SM00473">
    <property type="entry name" value="PAN_AP"/>
    <property type="match status" value="3"/>
</dbReference>
<dbReference type="PANTHER" id="PTHR47327">
    <property type="entry name" value="FI18240P1-RELATED"/>
    <property type="match status" value="1"/>
</dbReference>
<evidence type="ECO:0000259" key="2">
    <source>
        <dbReference type="PROSITE" id="PS50948"/>
    </source>
</evidence>
<dbReference type="EMBL" id="JARK01001513">
    <property type="protein sequence ID" value="EYB93958.1"/>
    <property type="molecule type" value="Genomic_DNA"/>
</dbReference>
<dbReference type="OrthoDB" id="5822796at2759"/>
<gene>
    <name evidence="3" type="primary">Acey_s0177.g599</name>
    <name evidence="3" type="synonym">Acey-C30H6.5</name>
    <name evidence="3" type="ORF">Y032_0177g599</name>
</gene>
<feature type="signal peptide" evidence="1">
    <location>
        <begin position="1"/>
        <end position="16"/>
    </location>
</feature>
<feature type="domain" description="Apple" evidence="2">
    <location>
        <begin position="26"/>
        <end position="108"/>
    </location>
</feature>
<keyword evidence="1" id="KW-0732">Signal</keyword>
<dbReference type="InterPro" id="IPR003609">
    <property type="entry name" value="Pan_app"/>
</dbReference>
<feature type="chain" id="PRO_5001487157" description="Apple domain-containing protein" evidence="1">
    <location>
        <begin position="17"/>
        <end position="510"/>
    </location>
</feature>
<sequence>MRSLFAVFLATGFVTSIKLTEDVFSCFLYYPSRFLERSGTHSEGRVSNVSVCLERCLESSRLHKFLCRSAMWKRDTHLCILSAYDRTQRADKYRIALKNDIDLYENTCTPTLKAEAATFTSDWDLIRTTVPVSDRWEPTPRPKIKKKIKPLEDIPLRRIREQTPLAKTFPRKRQQYGHSRSFIDQQFDTFDATRKVPKIKNELLAKTFSVPTSHPEIVVDAQVDGEGRSLFNLPAETWRLPPIRRSIVARHFYANTVNRSRPPHPVIRQPARNRQLLVPQVAQRNRVRDVVTHGAFVGTQIRTKPPEKPVEKPCFTRYKQKMLLGFEERTITGVDQKACLLTCLHSDTFYCASANYNEFKRICTLNGGNLHLNEAELKPSTSDYYENECNPERNHQVKVANNTATIQPGSFVRCFEELTNSMLLSFDSKVMESVNSLAHCKAECLRAVLNGRRPCGALNWLANSKGCMLFDVGFDLKLIVHHPTAQFLINKCTDVRRAAPMKRRSKVNQP</sequence>